<feature type="transmembrane region" description="Helical" evidence="10">
    <location>
        <begin position="304"/>
        <end position="334"/>
    </location>
</feature>
<dbReference type="PIRSF" id="PIRSF006304">
    <property type="entry name" value="GatC"/>
    <property type="match status" value="1"/>
</dbReference>
<keyword evidence="14" id="KW-1185">Reference proteome</keyword>
<feature type="transmembrane region" description="Helical" evidence="10">
    <location>
        <begin position="174"/>
        <end position="196"/>
    </location>
</feature>
<evidence type="ECO:0000256" key="8">
    <source>
        <dbReference type="ARBA" id="ARBA00023136"/>
    </source>
</evidence>
<evidence type="ECO:0000256" key="2">
    <source>
        <dbReference type="ARBA" id="ARBA00022448"/>
    </source>
</evidence>
<reference evidence="13 15" key="2">
    <citation type="submission" date="2016-11" db="EMBL/GenBank/DDBJ databases">
        <title>Description of two novel members of the family Erysipelotrichaceae: Ileibacterium lipovorans gen. nov., sp. nov. and Dubosiella newyorkensis, gen. nov., sp. nov.</title>
        <authorList>
            <person name="Cox L.M."/>
            <person name="Sohn J."/>
            <person name="Tyrrell K.L."/>
            <person name="Citron D.M."/>
            <person name="Lawson P.A."/>
            <person name="Patel N.B."/>
            <person name="Iizumi T."/>
            <person name="Perez-Perez G.I."/>
            <person name="Goldstein E.J."/>
            <person name="Blaser M.J."/>
        </authorList>
    </citation>
    <scope>NUCLEOTIDE SEQUENCE [LARGE SCALE GENOMIC DNA]</scope>
    <source>
        <strain evidence="13 15">NYU-BL-K8</strain>
    </source>
</reference>
<name>A0A140DVR9_9FIRM</name>
<keyword evidence="3" id="KW-1003">Cell membrane</keyword>
<evidence type="ECO:0000256" key="7">
    <source>
        <dbReference type="ARBA" id="ARBA00022989"/>
    </source>
</evidence>
<feature type="region of interest" description="Disordered" evidence="9">
    <location>
        <begin position="456"/>
        <end position="498"/>
    </location>
</feature>
<organism evidence="12 14">
    <name type="scientific">Faecalibaculum rodentium</name>
    <dbReference type="NCBI Taxonomy" id="1702221"/>
    <lineage>
        <taxon>Bacteria</taxon>
        <taxon>Bacillati</taxon>
        <taxon>Bacillota</taxon>
        <taxon>Erysipelotrichia</taxon>
        <taxon>Erysipelotrichales</taxon>
        <taxon>Erysipelotrichaceae</taxon>
        <taxon>Faecalibaculum</taxon>
    </lineage>
</organism>
<dbReference type="RefSeq" id="WP_075885861.1">
    <property type="nucleotide sequence ID" value="NZ_CAMTBT010000076.1"/>
</dbReference>
<feature type="domain" description="PTS EIIC type-2" evidence="11">
    <location>
        <begin position="8"/>
        <end position="449"/>
    </location>
</feature>
<evidence type="ECO:0000313" key="14">
    <source>
        <dbReference type="Proteomes" id="UP000069771"/>
    </source>
</evidence>
<dbReference type="OrthoDB" id="9787936at2"/>
<evidence type="ECO:0000256" key="4">
    <source>
        <dbReference type="ARBA" id="ARBA00022597"/>
    </source>
</evidence>
<dbReference type="PATRIC" id="fig|1702221.3.peg.1569"/>
<feature type="transmembrane region" description="Helical" evidence="10">
    <location>
        <begin position="257"/>
        <end position="283"/>
    </location>
</feature>
<reference evidence="12 14" key="1">
    <citation type="journal article" date="2016" name="Gut Pathog.">
        <title>Whole genome sequencing of "Faecalibaculum rodentium" ALO17, isolated from C57BL/6J laboratory mouse feces.</title>
        <authorList>
            <person name="Lim S."/>
            <person name="Chang D.H."/>
            <person name="Ahn S."/>
            <person name="Kim B.C."/>
        </authorList>
    </citation>
    <scope>NUCLEOTIDE SEQUENCE [LARGE SCALE GENOMIC DNA]</scope>
    <source>
        <strain evidence="12 14">Alo17</strain>
    </source>
</reference>
<evidence type="ECO:0000256" key="3">
    <source>
        <dbReference type="ARBA" id="ARBA00022475"/>
    </source>
</evidence>
<evidence type="ECO:0000313" key="13">
    <source>
        <dbReference type="EMBL" id="OLU44055.1"/>
    </source>
</evidence>
<feature type="transmembrane region" description="Helical" evidence="10">
    <location>
        <begin position="87"/>
        <end position="115"/>
    </location>
</feature>
<feature type="transmembrane region" description="Helical" evidence="10">
    <location>
        <begin position="136"/>
        <end position="162"/>
    </location>
</feature>
<comment type="subcellular location">
    <subcellularLocation>
        <location evidence="1">Cell membrane</location>
        <topology evidence="1">Multi-pass membrane protein</topology>
    </subcellularLocation>
</comment>
<dbReference type="STRING" id="1702221.AALO17_16120"/>
<feature type="transmembrane region" description="Helical" evidence="10">
    <location>
        <begin position="367"/>
        <end position="389"/>
    </location>
</feature>
<dbReference type="Proteomes" id="UP000186758">
    <property type="component" value="Unassembled WGS sequence"/>
</dbReference>
<feature type="compositionally biased region" description="Polar residues" evidence="9">
    <location>
        <begin position="482"/>
        <end position="498"/>
    </location>
</feature>
<feature type="compositionally biased region" description="Basic and acidic residues" evidence="9">
    <location>
        <begin position="456"/>
        <end position="472"/>
    </location>
</feature>
<protein>
    <submittedName>
        <fullName evidence="13">PTS sugar transporter subunit IIC</fullName>
    </submittedName>
</protein>
<dbReference type="GO" id="GO:0015577">
    <property type="term" value="F:galactitol transmembrane transporter activity"/>
    <property type="evidence" value="ECO:0007669"/>
    <property type="project" value="InterPro"/>
</dbReference>
<dbReference type="Pfam" id="PF03611">
    <property type="entry name" value="EIIC-GAT"/>
    <property type="match status" value="1"/>
</dbReference>
<dbReference type="InterPro" id="IPR013014">
    <property type="entry name" value="PTS_EIIC_2"/>
</dbReference>
<dbReference type="GO" id="GO:0005886">
    <property type="term" value="C:plasma membrane"/>
    <property type="evidence" value="ECO:0007669"/>
    <property type="project" value="UniProtKB-SubCell"/>
</dbReference>
<keyword evidence="8 10" id="KW-0472">Membrane</keyword>
<feature type="transmembrane region" description="Helical" evidence="10">
    <location>
        <begin position="6"/>
        <end position="31"/>
    </location>
</feature>
<feature type="transmembrane region" description="Helical" evidence="10">
    <location>
        <begin position="340"/>
        <end position="360"/>
    </location>
</feature>
<evidence type="ECO:0000256" key="6">
    <source>
        <dbReference type="ARBA" id="ARBA00022692"/>
    </source>
</evidence>
<sequence>MSVVTNAIQFIIDLGPTVMMPIIMLIVGLCIRVPFLRALKGGLLVGIGFIGLNATVTILTDVVQPAVNNMVELFGLNLTVIDVGWPSASAIAFGTAVGVTMIPLGILINVIMLLTKTTKTVDVDIWDFWHFAFSGSIVYALTQNMVLSLILASVNMVVIMVIADRMAKATEEVLGLPGVTFPHGLAASFVPIAWVMDKAMDKVPGLNKIHLDEQAINKKMGLFGDPAILGLIVGLLLGVAGFAFMPDLTTSDKVAQILVMGVTVSAVLVITPKMAAILMEGIIPVSEGIQSIIQKRFAGRKVYIGLDCAAGIGHPVVLAMSVIMVPVTLLLAVILPGNEFLPLVGLCGICFQFPLIVAVTKGDFFRTFVIGVVVMGMGLMIGTSLAPLFTSAAAASHFPIPEGANLISSIDYGSNPIPWLLVQAVNHGWIWVTLVVVATIALAVWNRKLILEEEKAEKAQEDEKQRQREARRAARRAKAQAVQNTVEETEVQSGLQNA</sequence>
<dbReference type="EMBL" id="CP011391">
    <property type="protein sequence ID" value="AMK54746.1"/>
    <property type="molecule type" value="Genomic_DNA"/>
</dbReference>
<dbReference type="GeneID" id="78478288"/>
<keyword evidence="6 10" id="KW-0812">Transmembrane</keyword>
<feature type="transmembrane region" description="Helical" evidence="10">
    <location>
        <begin position="43"/>
        <end position="67"/>
    </location>
</feature>
<keyword evidence="5" id="KW-0598">Phosphotransferase system</keyword>
<feature type="transmembrane region" description="Helical" evidence="10">
    <location>
        <begin position="428"/>
        <end position="445"/>
    </location>
</feature>
<dbReference type="Proteomes" id="UP000069771">
    <property type="component" value="Chromosome"/>
</dbReference>
<dbReference type="InterPro" id="IPR013853">
    <property type="entry name" value="EIIC-GAT"/>
</dbReference>
<dbReference type="AlphaFoldDB" id="A0A140DVR9"/>
<dbReference type="PANTHER" id="PTHR37324:SF2">
    <property type="entry name" value="PTS SYSTEM GALACTITOL-SPECIFIC EIIC COMPONENT"/>
    <property type="match status" value="1"/>
</dbReference>
<feature type="transmembrane region" description="Helical" evidence="10">
    <location>
        <begin position="227"/>
        <end position="245"/>
    </location>
</feature>
<dbReference type="PROSITE" id="PS51104">
    <property type="entry name" value="PTS_EIIC_TYPE_2"/>
    <property type="match status" value="1"/>
</dbReference>
<proteinExistence type="predicted"/>
<evidence type="ECO:0000313" key="12">
    <source>
        <dbReference type="EMBL" id="AMK54746.1"/>
    </source>
</evidence>
<evidence type="ECO:0000256" key="9">
    <source>
        <dbReference type="SAM" id="MobiDB-lite"/>
    </source>
</evidence>
<keyword evidence="7 10" id="KW-1133">Transmembrane helix</keyword>
<evidence type="ECO:0000256" key="10">
    <source>
        <dbReference type="SAM" id="Phobius"/>
    </source>
</evidence>
<evidence type="ECO:0000259" key="11">
    <source>
        <dbReference type="PROSITE" id="PS51104"/>
    </source>
</evidence>
<keyword evidence="4 13" id="KW-0762">Sugar transport</keyword>
<evidence type="ECO:0000256" key="5">
    <source>
        <dbReference type="ARBA" id="ARBA00022683"/>
    </source>
</evidence>
<evidence type="ECO:0000313" key="15">
    <source>
        <dbReference type="Proteomes" id="UP000186758"/>
    </source>
</evidence>
<dbReference type="EMBL" id="MPJZ01000088">
    <property type="protein sequence ID" value="OLU44055.1"/>
    <property type="molecule type" value="Genomic_DNA"/>
</dbReference>
<dbReference type="PANTHER" id="PTHR37324">
    <property type="entry name" value="PTS SYSTEM GALACTITOL-SPECIFIC EIIC COMPONENT"/>
    <property type="match status" value="1"/>
</dbReference>
<dbReference type="GO" id="GO:0009401">
    <property type="term" value="P:phosphoenolpyruvate-dependent sugar phosphotransferase system"/>
    <property type="evidence" value="ECO:0007669"/>
    <property type="project" value="UniProtKB-KW"/>
</dbReference>
<evidence type="ECO:0000256" key="1">
    <source>
        <dbReference type="ARBA" id="ARBA00004651"/>
    </source>
</evidence>
<keyword evidence="2" id="KW-0813">Transport</keyword>
<dbReference type="InterPro" id="IPR004703">
    <property type="entry name" value="PTS_sugar-sp_permease"/>
</dbReference>
<accession>A0A140DVR9</accession>
<dbReference type="KEGG" id="fro:AALO17_16120"/>
<gene>
    <name evidence="12" type="ORF">AALO17_16120</name>
    <name evidence="13" type="ORF">BO223_09715</name>
</gene>